<evidence type="ECO:0000256" key="3">
    <source>
        <dbReference type="ARBA" id="ARBA00005179"/>
    </source>
</evidence>
<gene>
    <name evidence="16" type="ORF">TRAPUB_345</name>
</gene>
<sequence>MSPSSTCYELDSVPADPMPNCPRLPAGGASIDQHRGVLNGSKYALVGLPVPRPRPILESGTMGYFLTAWHVVAAVLLVLIVNAAVVRKRRTPLPPGPRGWPVIGNVFDMPPSYHWKTFATWSEQYGDLIMLKLLGQPMLIINSLAHATALLEKRSALYSDRPHFTMAGEIVGWDQILVLLRYGSQFREYRRLMARALGSRKTVETFAPVIEAQSAQLLVRLLRDARDIPGHLREMTGSVVLMIAYGYKAQEHDDPLIKMVQGATDQAAEVVQPGAFLVDVFPFLRYVPSWMPGAGWKRKGEAYRANMDRTSDVPHQYAKEQMAAGNAPPNFTSTMLAMSPSPADEYRIKMSAASIYTGGADTTVSAETSLILAMSVYPAVQKRAQAELDAVVGPDRLPTYADLAQLPYFNALYLEVLRWNPVVPLGVPHAVSSDDVYNGYYIPKGTIVMINQWKMLHDPATYADPFTFNPDRFLPKDGSEPEYDPRKIAFGFGRRICPGMYLAEPSVLMVAAMLLAVYDIADPRSAAGVSITPETVECTGGTISHPAPFRCSFTPRSEKARALILALQDKA</sequence>
<comment type="caution">
    <text evidence="16">The sequence shown here is derived from an EMBL/GenBank/DDBJ whole genome shotgun (WGS) entry which is preliminary data.</text>
</comment>
<name>A0A1M2VMB1_TRAPU</name>
<dbReference type="PRINTS" id="PR00463">
    <property type="entry name" value="EP450I"/>
</dbReference>
<dbReference type="Gene3D" id="1.10.630.10">
    <property type="entry name" value="Cytochrome P450"/>
    <property type="match status" value="1"/>
</dbReference>
<dbReference type="CDD" id="cd11065">
    <property type="entry name" value="CYP64-like"/>
    <property type="match status" value="1"/>
</dbReference>
<reference evidence="16 17" key="1">
    <citation type="submission" date="2016-10" db="EMBL/GenBank/DDBJ databases">
        <title>Genome sequence of the basidiomycete white-rot fungus Trametes pubescens.</title>
        <authorList>
            <person name="Makela M.R."/>
            <person name="Granchi Z."/>
            <person name="Peng M."/>
            <person name="De Vries R.P."/>
            <person name="Grigoriev I."/>
            <person name="Riley R."/>
            <person name="Hilden K."/>
        </authorList>
    </citation>
    <scope>NUCLEOTIDE SEQUENCE [LARGE SCALE GENOMIC DNA]</scope>
    <source>
        <strain evidence="16 17">FBCC735</strain>
    </source>
</reference>
<dbReference type="PANTHER" id="PTHR46300:SF7">
    <property type="entry name" value="P450, PUTATIVE (EUROFUNG)-RELATED"/>
    <property type="match status" value="1"/>
</dbReference>
<dbReference type="InterPro" id="IPR017972">
    <property type="entry name" value="Cyt_P450_CS"/>
</dbReference>
<evidence type="ECO:0000256" key="10">
    <source>
        <dbReference type="ARBA" id="ARBA00023004"/>
    </source>
</evidence>
<protein>
    <submittedName>
        <fullName evidence="16">O-methylsterigmatocystin oxidoreductase</fullName>
    </submittedName>
</protein>
<evidence type="ECO:0000256" key="12">
    <source>
        <dbReference type="ARBA" id="ARBA00023136"/>
    </source>
</evidence>
<dbReference type="InterPro" id="IPR036396">
    <property type="entry name" value="Cyt_P450_sf"/>
</dbReference>
<dbReference type="OMA" id="VPHMNLA"/>
<evidence type="ECO:0000313" key="17">
    <source>
        <dbReference type="Proteomes" id="UP000184267"/>
    </source>
</evidence>
<keyword evidence="8 15" id="KW-1133">Transmembrane helix</keyword>
<keyword evidence="7 13" id="KW-0479">Metal-binding</keyword>
<dbReference type="SUPFAM" id="SSF48264">
    <property type="entry name" value="Cytochrome P450"/>
    <property type="match status" value="1"/>
</dbReference>
<evidence type="ECO:0000256" key="4">
    <source>
        <dbReference type="ARBA" id="ARBA00010617"/>
    </source>
</evidence>
<organism evidence="16 17">
    <name type="scientific">Trametes pubescens</name>
    <name type="common">White-rot fungus</name>
    <dbReference type="NCBI Taxonomy" id="154538"/>
    <lineage>
        <taxon>Eukaryota</taxon>
        <taxon>Fungi</taxon>
        <taxon>Dikarya</taxon>
        <taxon>Basidiomycota</taxon>
        <taxon>Agaricomycotina</taxon>
        <taxon>Agaricomycetes</taxon>
        <taxon>Polyporales</taxon>
        <taxon>Polyporaceae</taxon>
        <taxon>Trametes</taxon>
    </lineage>
</organism>
<keyword evidence="12 15" id="KW-0472">Membrane</keyword>
<evidence type="ECO:0000256" key="15">
    <source>
        <dbReference type="SAM" id="Phobius"/>
    </source>
</evidence>
<evidence type="ECO:0000256" key="5">
    <source>
        <dbReference type="ARBA" id="ARBA00022617"/>
    </source>
</evidence>
<evidence type="ECO:0000256" key="9">
    <source>
        <dbReference type="ARBA" id="ARBA00023002"/>
    </source>
</evidence>
<keyword evidence="5 13" id="KW-0349">Heme</keyword>
<dbReference type="InterPro" id="IPR001128">
    <property type="entry name" value="Cyt_P450"/>
</dbReference>
<keyword evidence="10 13" id="KW-0408">Iron</keyword>
<keyword evidence="9 14" id="KW-0560">Oxidoreductase</keyword>
<keyword evidence="17" id="KW-1185">Reference proteome</keyword>
<evidence type="ECO:0000256" key="8">
    <source>
        <dbReference type="ARBA" id="ARBA00022989"/>
    </source>
</evidence>
<dbReference type="GO" id="GO:0016705">
    <property type="term" value="F:oxidoreductase activity, acting on paired donors, with incorporation or reduction of molecular oxygen"/>
    <property type="evidence" value="ECO:0007669"/>
    <property type="project" value="InterPro"/>
</dbReference>
<dbReference type="EMBL" id="MNAD01001018">
    <property type="protein sequence ID" value="OJT08735.1"/>
    <property type="molecule type" value="Genomic_DNA"/>
</dbReference>
<dbReference type="Pfam" id="PF00067">
    <property type="entry name" value="p450"/>
    <property type="match status" value="1"/>
</dbReference>
<dbReference type="GO" id="GO:0020037">
    <property type="term" value="F:heme binding"/>
    <property type="evidence" value="ECO:0007669"/>
    <property type="project" value="InterPro"/>
</dbReference>
<evidence type="ECO:0000256" key="13">
    <source>
        <dbReference type="PIRSR" id="PIRSR602401-1"/>
    </source>
</evidence>
<dbReference type="GO" id="GO:0005506">
    <property type="term" value="F:iron ion binding"/>
    <property type="evidence" value="ECO:0007669"/>
    <property type="project" value="InterPro"/>
</dbReference>
<comment type="similarity">
    <text evidence="4 14">Belongs to the cytochrome P450 family.</text>
</comment>
<dbReference type="GO" id="GO:0016020">
    <property type="term" value="C:membrane"/>
    <property type="evidence" value="ECO:0007669"/>
    <property type="project" value="UniProtKB-SubCell"/>
</dbReference>
<dbReference type="GO" id="GO:0004497">
    <property type="term" value="F:monooxygenase activity"/>
    <property type="evidence" value="ECO:0007669"/>
    <property type="project" value="UniProtKB-KW"/>
</dbReference>
<dbReference type="PANTHER" id="PTHR46300">
    <property type="entry name" value="P450, PUTATIVE (EUROFUNG)-RELATED-RELATED"/>
    <property type="match status" value="1"/>
</dbReference>
<proteinExistence type="inferred from homology"/>
<dbReference type="PROSITE" id="PS00086">
    <property type="entry name" value="CYTOCHROME_P450"/>
    <property type="match status" value="1"/>
</dbReference>
<dbReference type="OrthoDB" id="2789670at2759"/>
<evidence type="ECO:0000313" key="16">
    <source>
        <dbReference type="EMBL" id="OJT08735.1"/>
    </source>
</evidence>
<evidence type="ECO:0000256" key="11">
    <source>
        <dbReference type="ARBA" id="ARBA00023033"/>
    </source>
</evidence>
<dbReference type="InterPro" id="IPR050364">
    <property type="entry name" value="Cytochrome_P450_fung"/>
</dbReference>
<dbReference type="AlphaFoldDB" id="A0A1M2VMB1"/>
<evidence type="ECO:0000256" key="2">
    <source>
        <dbReference type="ARBA" id="ARBA00004167"/>
    </source>
</evidence>
<dbReference type="Proteomes" id="UP000184267">
    <property type="component" value="Unassembled WGS sequence"/>
</dbReference>
<comment type="cofactor">
    <cofactor evidence="1 13">
        <name>heme</name>
        <dbReference type="ChEBI" id="CHEBI:30413"/>
    </cofactor>
</comment>
<comment type="subcellular location">
    <subcellularLocation>
        <location evidence="2">Membrane</location>
        <topology evidence="2">Single-pass membrane protein</topology>
    </subcellularLocation>
</comment>
<keyword evidence="11 14" id="KW-0503">Monooxygenase</keyword>
<evidence type="ECO:0000256" key="1">
    <source>
        <dbReference type="ARBA" id="ARBA00001971"/>
    </source>
</evidence>
<comment type="pathway">
    <text evidence="3">Secondary metabolite biosynthesis.</text>
</comment>
<accession>A0A1M2VMB1</accession>
<evidence type="ECO:0000256" key="14">
    <source>
        <dbReference type="RuleBase" id="RU000461"/>
    </source>
</evidence>
<evidence type="ECO:0000256" key="7">
    <source>
        <dbReference type="ARBA" id="ARBA00022723"/>
    </source>
</evidence>
<evidence type="ECO:0000256" key="6">
    <source>
        <dbReference type="ARBA" id="ARBA00022692"/>
    </source>
</evidence>
<feature type="binding site" description="axial binding residue" evidence="13">
    <location>
        <position position="497"/>
    </location>
    <ligand>
        <name>heme</name>
        <dbReference type="ChEBI" id="CHEBI:30413"/>
    </ligand>
    <ligandPart>
        <name>Fe</name>
        <dbReference type="ChEBI" id="CHEBI:18248"/>
    </ligandPart>
</feature>
<dbReference type="STRING" id="154538.A0A1M2VMB1"/>
<dbReference type="InterPro" id="IPR002401">
    <property type="entry name" value="Cyt_P450_E_grp-I"/>
</dbReference>
<keyword evidence="6 15" id="KW-0812">Transmembrane</keyword>
<feature type="transmembrane region" description="Helical" evidence="15">
    <location>
        <begin position="62"/>
        <end position="85"/>
    </location>
</feature>